<protein>
    <submittedName>
        <fullName evidence="2">Uncharacterized protein</fullName>
    </submittedName>
</protein>
<dbReference type="Proteomes" id="UP000255577">
    <property type="component" value="Genome"/>
</dbReference>
<evidence type="ECO:0000313" key="3">
    <source>
        <dbReference type="Proteomes" id="UP000255577"/>
    </source>
</evidence>
<organism evidence="2 3">
    <name type="scientific">Paenibacillus phage C7Cdelta</name>
    <dbReference type="NCBI Taxonomy" id="2249773"/>
    <lineage>
        <taxon>Viruses</taxon>
        <taxon>Duplodnaviria</taxon>
        <taxon>Heunggongvirae</taxon>
        <taxon>Uroviricota</taxon>
        <taxon>Caudoviricetes</taxon>
        <taxon>Halcyonevirus</taxon>
        <taxon>Halcyonevirus C7Cdelta</taxon>
    </lineage>
</organism>
<sequence length="57" mass="7238">MTPEDYAHTLEYLIADLQRCIDIKEHDLDLYRKRLNEYKSELEEIRHKYRHYEKQRK</sequence>
<feature type="coiled-coil region" evidence="1">
    <location>
        <begin position="21"/>
        <end position="55"/>
    </location>
</feature>
<proteinExistence type="predicted"/>
<evidence type="ECO:0000313" key="2">
    <source>
        <dbReference type="EMBL" id="AXF39825.1"/>
    </source>
</evidence>
<keyword evidence="1" id="KW-0175">Coiled coil</keyword>
<reference evidence="3" key="1">
    <citation type="submission" date="2018-06" db="EMBL/GenBank/DDBJ databases">
        <authorList>
            <person name="Merrill B.D."/>
            <person name="Payne A.M."/>
            <person name="Hilton J.A."/>
            <person name="Ward A.T."/>
            <person name="Fajardo C.P."/>
            <person name="Mangohig J."/>
            <person name="Hope S."/>
            <person name="Tsourkas P.K."/>
        </authorList>
    </citation>
    <scope>NUCLEOTIDE SEQUENCE [LARGE SCALE GENOMIC DNA]</scope>
</reference>
<dbReference type="EMBL" id="MH431938">
    <property type="protein sequence ID" value="AXF39825.1"/>
    <property type="molecule type" value="Genomic_DNA"/>
</dbReference>
<name>A0A345ASM1_9CAUD</name>
<accession>A0A345ASM1</accession>
<evidence type="ECO:0000256" key="1">
    <source>
        <dbReference type="SAM" id="Coils"/>
    </source>
</evidence>
<keyword evidence="3" id="KW-1185">Reference proteome</keyword>
<gene>
    <name evidence="2" type="ORF">C7CDELTA_64</name>
</gene>